<feature type="chain" id="PRO_5016695433" evidence="1">
    <location>
        <begin position="28"/>
        <end position="973"/>
    </location>
</feature>
<sequence length="973" mass="103072">MIKRKKVILNLIATAMIVSTFTVSANAASVSNNSLAGSDRYETAIKVSENGWSSATNAVLINGDKGLVDALTATPYASLNNAPILVTEKNKLTASTKARLTKMGVKNVTIVGGTAVVSDYVVSELKGMKISVTRISGTDRYTTALEVAKAMDKISDVSQIAVVNGATGLPDAVSIAAPAANNKMPILLSDPRNGVSVAKSFIDSESISKSYIVGQTSSVSDSIMNSLPGSKTRLGGSDRHDTNARVISEFYTNKNLNNMYIAKSGYVKNNEELVDALAVGVLAAKNNAPLVIVGNSLSNSQKSVLANKTFTNVTQVGNGIPTQSVNDIKNTQADVESKVSSVSMVNYKTIEIKGTDLNKLSSSNITISGNSVSSYTVNSSGTTATVVFNSAFYDGTNTVKVNSNLGNTTSHTFTYGAAITGVEAITKEIANNGVQYLELTVNNGQKRTLTELKDLGWTVEFKANEPIFYNDGVTPKSTSSDGKLKTSGLKINDIYSYEVTLTKGSTTLKSLKQYVEVVDKSNQYKDITSFKLNNGNVTLNGTKLVEGENATIVDVKATDSSNNNVDVANAAMKGADSKFTVKSSNVAVVSVDSTGATKNTLRANSTGSATITISNGTVNKTFTVTVVADAREASSMSLSQSSVDLKNGTSLNLTATVKDQYGDPFKAHNFNMADKAVITTGTNPLEIAKVTANADTNEKGEVNVVVTSNAINEGTSSIQFKNGTTVWSTLYISVKKVTESTSWKLELKDKEKDTTLDVYSGATDETVTLNLNGYNGSYLVENITTNLTNPSTLTNSGYEIMSDDVKIATVNKISGGDIEIKAIKQGSTTIKVYFNGVLKNSIYITVKDTTPKITDMSLKTIEDVKEVNATYNPIQEIFNITNDSGKNIVEGLTITGSGGTVLYTPGTSSDKPKFTIENGTGTLATIEISTDFGATITNNTTVNVPGETEGHILVKVISGDYKKVITINVNTKK</sequence>
<keyword evidence="3" id="KW-1185">Reference proteome</keyword>
<gene>
    <name evidence="2" type="ORF">CHF27_009055</name>
</gene>
<accession>A0A371IS23</accession>
<dbReference type="EMBL" id="NOJZ02000015">
    <property type="protein sequence ID" value="RDY23282.1"/>
    <property type="molecule type" value="Genomic_DNA"/>
</dbReference>
<evidence type="ECO:0000313" key="2">
    <source>
        <dbReference type="EMBL" id="RDY23282.1"/>
    </source>
</evidence>
<dbReference type="Gene3D" id="3.40.50.12090">
    <property type="match status" value="2"/>
</dbReference>
<dbReference type="Proteomes" id="UP000243494">
    <property type="component" value="Unassembled WGS sequence"/>
</dbReference>
<protein>
    <submittedName>
        <fullName evidence="2">Cell wall-binding repeat-containing protein</fullName>
    </submittedName>
</protein>
<dbReference type="InterPro" id="IPR007253">
    <property type="entry name" value="Cell_wall-bd_2"/>
</dbReference>
<dbReference type="PANTHER" id="PTHR30032">
    <property type="entry name" value="N-ACETYLMURAMOYL-L-ALANINE AMIDASE-RELATED"/>
    <property type="match status" value="1"/>
</dbReference>
<evidence type="ECO:0000313" key="3">
    <source>
        <dbReference type="Proteomes" id="UP000243494"/>
    </source>
</evidence>
<comment type="caution">
    <text evidence="2">The sequence shown here is derived from an EMBL/GenBank/DDBJ whole genome shotgun (WGS) entry which is preliminary data.</text>
</comment>
<feature type="signal peptide" evidence="1">
    <location>
        <begin position="1"/>
        <end position="27"/>
    </location>
</feature>
<dbReference type="InterPro" id="IPR051922">
    <property type="entry name" value="Bact_Sporulation_Assoc"/>
</dbReference>
<evidence type="ECO:0000256" key="1">
    <source>
        <dbReference type="SAM" id="SignalP"/>
    </source>
</evidence>
<proteinExistence type="predicted"/>
<dbReference type="RefSeq" id="WP_115976089.1">
    <property type="nucleotide sequence ID" value="NZ_NOJZ02000015.1"/>
</dbReference>
<dbReference type="PANTHER" id="PTHR30032:SF8">
    <property type="entry name" value="GERMINATION-SPECIFIC N-ACETYLMURAMOYL-L-ALANINE AMIDASE"/>
    <property type="match status" value="1"/>
</dbReference>
<keyword evidence="1" id="KW-0732">Signal</keyword>
<reference evidence="2 3" key="1">
    <citation type="journal article" date="2017" name="Genome Announc.">
        <title>Draft Genome Sequence of Romboutsia maritimum sp. nov. Strain CCRI-22766(T), Isolated from Coastal Estuarine Mud.</title>
        <authorList>
            <person name="Maheux A.F."/>
            <person name="Boudreau D.K."/>
            <person name="Berube E."/>
            <person name="Boissinot M."/>
            <person name="Raymond F."/>
            <person name="Brodeur S."/>
            <person name="Corbeil J."/>
            <person name="Brightwell G."/>
            <person name="Broda D."/>
            <person name="Omar R.F."/>
            <person name="Bergeron M.G."/>
        </authorList>
    </citation>
    <scope>NUCLEOTIDE SEQUENCE [LARGE SCALE GENOMIC DNA]</scope>
    <source>
        <strain evidence="2 3">CCRI-22766</strain>
    </source>
</reference>
<dbReference type="Pfam" id="PF04122">
    <property type="entry name" value="CW_binding_2"/>
    <property type="match status" value="3"/>
</dbReference>
<dbReference type="OrthoDB" id="1745512at2"/>
<organism evidence="2 3">
    <name type="scientific">Romboutsia maritimum</name>
    <dbReference type="NCBI Taxonomy" id="2020948"/>
    <lineage>
        <taxon>Bacteria</taxon>
        <taxon>Bacillati</taxon>
        <taxon>Bacillota</taxon>
        <taxon>Clostridia</taxon>
        <taxon>Peptostreptococcales</taxon>
        <taxon>Peptostreptococcaceae</taxon>
        <taxon>Romboutsia</taxon>
    </lineage>
</organism>
<name>A0A371IS23_9FIRM</name>
<dbReference type="Gene3D" id="2.60.40.1080">
    <property type="match status" value="1"/>
</dbReference>
<dbReference type="AlphaFoldDB" id="A0A371IS23"/>